<reference evidence="3" key="1">
    <citation type="submission" date="2017-02" db="UniProtKB">
        <authorList>
            <consortium name="WormBaseParasite"/>
        </authorList>
    </citation>
    <scope>IDENTIFICATION</scope>
</reference>
<keyword evidence="2" id="KW-1185">Reference proteome</keyword>
<name>A0A0R3T6A0_RODNA</name>
<dbReference type="STRING" id="102285.A0A0R3T6A0"/>
<accession>A0A0R3T6A0</accession>
<protein>
    <submittedName>
        <fullName evidence="3">Secreted protein</fullName>
    </submittedName>
</protein>
<dbReference type="OrthoDB" id="428850at2759"/>
<dbReference type="AlphaFoldDB" id="A0A0R3T6A0"/>
<proteinExistence type="predicted"/>
<reference evidence="1 2" key="2">
    <citation type="submission" date="2018-11" db="EMBL/GenBank/DDBJ databases">
        <authorList>
            <consortium name="Pathogen Informatics"/>
        </authorList>
    </citation>
    <scope>NUCLEOTIDE SEQUENCE [LARGE SCALE GENOMIC DNA]</scope>
</reference>
<sequence>MRTSHPIAMFVIAIAGYGIPELFANTLEPSNTPPEILLQTLTALSNAAYNCTKVRAFLRGEGFLHHLNNLKTFCQTNADERVRSLLSSTELLISALSQ</sequence>
<gene>
    <name evidence="1" type="ORF">HNAJ_LOCUS2587</name>
</gene>
<evidence type="ECO:0000313" key="3">
    <source>
        <dbReference type="WBParaSite" id="HNAJ_0000258801-mRNA-1"/>
    </source>
</evidence>
<dbReference type="Proteomes" id="UP000278807">
    <property type="component" value="Unassembled WGS sequence"/>
</dbReference>
<evidence type="ECO:0000313" key="1">
    <source>
        <dbReference type="EMBL" id="VDN98446.1"/>
    </source>
</evidence>
<dbReference type="WBParaSite" id="HNAJ_0000258801-mRNA-1">
    <property type="protein sequence ID" value="HNAJ_0000258801-mRNA-1"/>
    <property type="gene ID" value="HNAJ_0000258801"/>
</dbReference>
<organism evidence="3">
    <name type="scientific">Rodentolepis nana</name>
    <name type="common">Dwarf tapeworm</name>
    <name type="synonym">Hymenolepis nana</name>
    <dbReference type="NCBI Taxonomy" id="102285"/>
    <lineage>
        <taxon>Eukaryota</taxon>
        <taxon>Metazoa</taxon>
        <taxon>Spiralia</taxon>
        <taxon>Lophotrochozoa</taxon>
        <taxon>Platyhelminthes</taxon>
        <taxon>Cestoda</taxon>
        <taxon>Eucestoda</taxon>
        <taxon>Cyclophyllidea</taxon>
        <taxon>Hymenolepididae</taxon>
        <taxon>Rodentolepis</taxon>
    </lineage>
</organism>
<evidence type="ECO:0000313" key="2">
    <source>
        <dbReference type="Proteomes" id="UP000278807"/>
    </source>
</evidence>
<dbReference type="EMBL" id="UZAE01001296">
    <property type="protein sequence ID" value="VDN98446.1"/>
    <property type="molecule type" value="Genomic_DNA"/>
</dbReference>